<reference evidence="2" key="1">
    <citation type="submission" date="2016-10" db="EMBL/GenBank/DDBJ databases">
        <authorList>
            <person name="Wegmann U."/>
        </authorList>
    </citation>
    <scope>NUCLEOTIDE SEQUENCE [LARGE SCALE GENOMIC DNA]</scope>
</reference>
<dbReference type="SUPFAM" id="SSF69635">
    <property type="entry name" value="Type III secretory system chaperone-like"/>
    <property type="match status" value="1"/>
</dbReference>
<name>A0A1K1LG29_9BACT</name>
<dbReference type="EMBL" id="LT630450">
    <property type="protein sequence ID" value="SFV73676.1"/>
    <property type="molecule type" value="Genomic_DNA"/>
</dbReference>
<accession>A0A1K1LG29</accession>
<dbReference type="KEGG" id="dpg:DESPIGER_1847"/>
<proteinExistence type="predicted"/>
<dbReference type="Proteomes" id="UP000186323">
    <property type="component" value="Chromosome I"/>
</dbReference>
<protein>
    <recommendedName>
        <fullName evidence="3">Type III secretion chaperone SycN</fullName>
    </recommendedName>
</protein>
<keyword evidence="2" id="KW-1185">Reference proteome</keyword>
<gene>
    <name evidence="1" type="ORF">DESPIGER_1847</name>
</gene>
<dbReference type="GO" id="GO:0030254">
    <property type="term" value="P:protein secretion by the type III secretion system"/>
    <property type="evidence" value="ECO:0007669"/>
    <property type="project" value="InterPro"/>
</dbReference>
<evidence type="ECO:0000313" key="2">
    <source>
        <dbReference type="Proteomes" id="UP000186323"/>
    </source>
</evidence>
<dbReference type="CDD" id="cd16364">
    <property type="entry name" value="T3SC_I-like"/>
    <property type="match status" value="1"/>
</dbReference>
<dbReference type="Gene3D" id="3.30.1460.10">
    <property type="match status" value="1"/>
</dbReference>
<sequence>MTPHEMLDALSRRTGAALSFNGDGLCRLRFDGRFIVDLEVADEEDAIWLYARLGPLPAGEPGRALMERMMRAHCLGRESGNTLFGLDGEELMAFARVAAAGAGEDTLFTALEDFLDVLAHWADELQQGRWPAP</sequence>
<dbReference type="AlphaFoldDB" id="A0A1K1LG29"/>
<evidence type="ECO:0000313" key="1">
    <source>
        <dbReference type="EMBL" id="SFV73676.1"/>
    </source>
</evidence>
<dbReference type="InterPro" id="IPR010261">
    <property type="entry name" value="Tir_chaperone"/>
</dbReference>
<dbReference type="RefSeq" id="WP_072335746.1">
    <property type="nucleotide sequence ID" value="NZ_DBGALU010000019.1"/>
</dbReference>
<evidence type="ECO:0008006" key="3">
    <source>
        <dbReference type="Google" id="ProtNLM"/>
    </source>
</evidence>
<organism evidence="1 2">
    <name type="scientific">Desulfovibrio piger</name>
    <dbReference type="NCBI Taxonomy" id="901"/>
    <lineage>
        <taxon>Bacteria</taxon>
        <taxon>Pseudomonadati</taxon>
        <taxon>Thermodesulfobacteriota</taxon>
        <taxon>Desulfovibrionia</taxon>
        <taxon>Desulfovibrionales</taxon>
        <taxon>Desulfovibrionaceae</taxon>
        <taxon>Desulfovibrio</taxon>
    </lineage>
</organism>
<dbReference type="Pfam" id="PF05932">
    <property type="entry name" value="CesT"/>
    <property type="match status" value="1"/>
</dbReference>